<keyword evidence="2" id="KW-1185">Reference proteome</keyword>
<dbReference type="RefSeq" id="WP_048734308.1">
    <property type="nucleotide sequence ID" value="NZ_CP012033.1"/>
</dbReference>
<dbReference type="EMBL" id="CP012033">
    <property type="protein sequence ID" value="AKP64789.1"/>
    <property type="molecule type" value="Genomic_DNA"/>
</dbReference>
<organism evidence="1 2">
    <name type="scientific">Levilactobacillus koreensis</name>
    <dbReference type="NCBI Taxonomy" id="637971"/>
    <lineage>
        <taxon>Bacteria</taxon>
        <taxon>Bacillati</taxon>
        <taxon>Bacillota</taxon>
        <taxon>Bacilli</taxon>
        <taxon>Lactobacillales</taxon>
        <taxon>Lactobacillaceae</taxon>
        <taxon>Levilactobacillus</taxon>
    </lineage>
</organism>
<dbReference type="Proteomes" id="UP000036000">
    <property type="component" value="Chromosome"/>
</dbReference>
<evidence type="ECO:0000313" key="1">
    <source>
        <dbReference type="EMBL" id="AKP64789.1"/>
    </source>
</evidence>
<sequence length="132" mass="15005">MHLKRLPDDKTATAFFQHDYQDRGMLKWGGFYLSDHTSALAKMHAAEQIEAPLPEQDIAEVSQKLARAWHAQQPVHLQLNVMDDDQVLKLVDGIVCGINDDRIVLRLASGRYRRLQLGEIRCVQSSSLGLKR</sequence>
<name>A0AAC8UWL1_9LACO</name>
<protein>
    <recommendedName>
        <fullName evidence="3">DNA-directed RNA polymerase beta subunit</fullName>
    </recommendedName>
</protein>
<evidence type="ECO:0000313" key="2">
    <source>
        <dbReference type="Proteomes" id="UP000036000"/>
    </source>
</evidence>
<gene>
    <name evidence="1" type="ORF">ABN16_07110</name>
</gene>
<dbReference type="KEGG" id="lko:ABN16_07110"/>
<reference evidence="1 2" key="1">
    <citation type="submission" date="2015-07" db="EMBL/GenBank/DDBJ databases">
        <title>Lactobacillus korensis/26-25/ whole genome sequencing.</title>
        <authorList>
            <person name="Kim M.K."/>
            <person name="Im W.-T."/>
            <person name="Srinivasan S."/>
            <person name="Lee J.-J."/>
        </authorList>
    </citation>
    <scope>NUCLEOTIDE SEQUENCE [LARGE SCALE GENOMIC DNA]</scope>
    <source>
        <strain evidence="1 2">26-25</strain>
    </source>
</reference>
<evidence type="ECO:0008006" key="3">
    <source>
        <dbReference type="Google" id="ProtNLM"/>
    </source>
</evidence>
<dbReference type="AlphaFoldDB" id="A0AAC8UWL1"/>
<accession>A0AAC8UWL1</accession>
<proteinExistence type="predicted"/>